<keyword evidence="3" id="KW-1185">Reference proteome</keyword>
<dbReference type="AlphaFoldDB" id="A0A9W9CR95"/>
<dbReference type="EMBL" id="JAPEUY010000002">
    <property type="protein sequence ID" value="KAJ4376179.1"/>
    <property type="molecule type" value="Genomic_DNA"/>
</dbReference>
<comment type="caution">
    <text evidence="2">The sequence shown here is derived from an EMBL/GenBank/DDBJ whole genome shotgun (WGS) entry which is preliminary data.</text>
</comment>
<reference evidence="2" key="1">
    <citation type="submission" date="2022-10" db="EMBL/GenBank/DDBJ databases">
        <title>Tapping the CABI collections for fungal endophytes: first genome assemblies for Collariella, Neodidymelliopsis, Ascochyta clinopodiicola, Didymella pomorum, Didymosphaeria variabile, Neocosmospora piperis and Neocucurbitaria cava.</title>
        <authorList>
            <person name="Hill R."/>
        </authorList>
    </citation>
    <scope>NUCLEOTIDE SEQUENCE</scope>
    <source>
        <strain evidence="2">IMI 356814</strain>
    </source>
</reference>
<gene>
    <name evidence="2" type="ORF">N0V83_001460</name>
</gene>
<proteinExistence type="predicted"/>
<dbReference type="Proteomes" id="UP001140560">
    <property type="component" value="Unassembled WGS sequence"/>
</dbReference>
<organism evidence="2 3">
    <name type="scientific">Neocucurbitaria cava</name>
    <dbReference type="NCBI Taxonomy" id="798079"/>
    <lineage>
        <taxon>Eukaryota</taxon>
        <taxon>Fungi</taxon>
        <taxon>Dikarya</taxon>
        <taxon>Ascomycota</taxon>
        <taxon>Pezizomycotina</taxon>
        <taxon>Dothideomycetes</taxon>
        <taxon>Pleosporomycetidae</taxon>
        <taxon>Pleosporales</taxon>
        <taxon>Pleosporineae</taxon>
        <taxon>Cucurbitariaceae</taxon>
        <taxon>Neocucurbitaria</taxon>
    </lineage>
</organism>
<evidence type="ECO:0000256" key="1">
    <source>
        <dbReference type="SAM" id="MobiDB-lite"/>
    </source>
</evidence>
<protein>
    <submittedName>
        <fullName evidence="2">Uncharacterized protein</fullName>
    </submittedName>
</protein>
<feature type="compositionally biased region" description="Acidic residues" evidence="1">
    <location>
        <begin position="58"/>
        <end position="71"/>
    </location>
</feature>
<evidence type="ECO:0000313" key="3">
    <source>
        <dbReference type="Proteomes" id="UP001140560"/>
    </source>
</evidence>
<sequence length="365" mass="41000">MSTILFNRTRRSPTEKKRVTMTMNEIEEKLASLDLRSCQDKFIIDLTSPPSSPSTEEFGYESESEDEEEATAELSIKMGQSLPSTSMVQMVSHLLTALKVTREQESIIAAECAIIEYLHVNAATLADVEALIPAMNSNTRIMGKLATNIGWHRSRGTISNAETEQILAHILTNGDLEGAMFERTKKCIKRNESPHGQRIAMMQADEYDNQAAWEAERRWKTMPRQLRVRQEHELLPAGCTCLADVYAYIYCMTWSGVLALNKIKRASTKKKLKVTVARNNPPKTVFDGTGSGSFSQTRLHNGPGLTDKRKPKVILPRAVERPILTTPEKLNTVKSATISPNQLWAKTMPSPGYYPRAGKRMIMWL</sequence>
<feature type="region of interest" description="Disordered" evidence="1">
    <location>
        <begin position="283"/>
        <end position="309"/>
    </location>
</feature>
<feature type="region of interest" description="Disordered" evidence="1">
    <location>
        <begin position="46"/>
        <end position="71"/>
    </location>
</feature>
<name>A0A9W9CR95_9PLEO</name>
<dbReference type="OrthoDB" id="3675680at2759"/>
<accession>A0A9W9CR95</accession>
<evidence type="ECO:0000313" key="2">
    <source>
        <dbReference type="EMBL" id="KAJ4376179.1"/>
    </source>
</evidence>